<sequence length="271" mass="30687">MFEPLLTQPEILTFDHGSTLKIYLNEAVSDFGLLQAMSGHVGEFILVEVSQTSFSVLFRLHPFLSLKCESQLILSKPDTSTLSRGVGQGWRLFTGLGISPTLCGQELRSGLAINVDFKANENADFCIVDSTRWQLVALEEDLRLFHGPRELVQARALVSREVVYDSSTEQILLELSELENVRSDLSRFGCSELVLRHPDVSVEVLKLDAQLSRKKQWLSRSFNQSVERPNWQGATDQKLTNDVQARKLEYYRLLSTPAVNEMIKELILDEE</sequence>
<keyword evidence="2" id="KW-1185">Reference proteome</keyword>
<name>A0A1S6HM02_9GAMM</name>
<evidence type="ECO:0000313" key="1">
    <source>
        <dbReference type="EMBL" id="AQS36519.1"/>
    </source>
</evidence>
<gene>
    <name evidence="1" type="ORF">Sps_01352</name>
</gene>
<protein>
    <submittedName>
        <fullName evidence="1">Uncharacterized protein</fullName>
    </submittedName>
</protein>
<dbReference type="KEGG" id="spsw:Sps_01352"/>
<accession>A0A1S6HM02</accession>
<organism evidence="1 2">
    <name type="scientific">Shewanella psychrophila</name>
    <dbReference type="NCBI Taxonomy" id="225848"/>
    <lineage>
        <taxon>Bacteria</taxon>
        <taxon>Pseudomonadati</taxon>
        <taxon>Pseudomonadota</taxon>
        <taxon>Gammaproteobacteria</taxon>
        <taxon>Alteromonadales</taxon>
        <taxon>Shewanellaceae</taxon>
        <taxon>Shewanella</taxon>
    </lineage>
</organism>
<dbReference type="RefSeq" id="WP_077751820.1">
    <property type="nucleotide sequence ID" value="NZ_CP014782.1"/>
</dbReference>
<reference evidence="1 2" key="1">
    <citation type="submission" date="2016-03" db="EMBL/GenBank/DDBJ databases">
        <title>Complete genome sequence of Shewanella psychrophila WP2, a deep sea bacterium isolated from west Pacific sediment.</title>
        <authorList>
            <person name="Xu G."/>
            <person name="Jian H."/>
        </authorList>
    </citation>
    <scope>NUCLEOTIDE SEQUENCE [LARGE SCALE GENOMIC DNA]</scope>
    <source>
        <strain evidence="1 2">WP2</strain>
    </source>
</reference>
<proteinExistence type="predicted"/>
<dbReference type="OrthoDB" id="6261638at2"/>
<dbReference type="AlphaFoldDB" id="A0A1S6HM02"/>
<dbReference type="EMBL" id="CP014782">
    <property type="protein sequence ID" value="AQS36519.1"/>
    <property type="molecule type" value="Genomic_DNA"/>
</dbReference>
<evidence type="ECO:0000313" key="2">
    <source>
        <dbReference type="Proteomes" id="UP000189545"/>
    </source>
</evidence>
<dbReference type="Proteomes" id="UP000189545">
    <property type="component" value="Chromosome"/>
</dbReference>